<sequence length="267" mass="30267">MDKISPVLITSPCQRSGTTLLVRLLNSASNSLIYGENAANDIFFLVNQLTHRKLFLSIDKNQRDALLQSMLNGHLNQWIPDLLPNVDDYLESMEKAFLSHIQFFQEYAKKENRNVWGVKQPGWTGGNINVFRGCLPDSKVIYIYRDIEACIKSAKGIQMINSFDEAKMFLQAYLESYNTVMQLPESDKLLKIAFNDIVEKPIEIISKIAAFTGAKGIDQNILKIKVNTYFGDARSPESNDGYISPVELSLDEKNLIKEAKGNMFFHS</sequence>
<name>A0A3D9RUI1_9FLAO</name>
<proteinExistence type="predicted"/>
<dbReference type="SUPFAM" id="SSF52540">
    <property type="entry name" value="P-loop containing nucleoside triphosphate hydrolases"/>
    <property type="match status" value="1"/>
</dbReference>
<keyword evidence="1" id="KW-0808">Transferase</keyword>
<dbReference type="OrthoDB" id="1492700at2"/>
<reference evidence="1 2" key="1">
    <citation type="submission" date="2018-08" db="EMBL/GenBank/DDBJ databases">
        <title>Genomic Encyclopedia of Type Strains, Phase III (KMG-III): the genomes of soil and plant-associated and newly described type strains.</title>
        <authorList>
            <person name="Whitman W."/>
        </authorList>
    </citation>
    <scope>NUCLEOTIDE SEQUENCE [LARGE SCALE GENOMIC DNA]</scope>
    <source>
        <strain evidence="1 2">325-5</strain>
    </source>
</reference>
<dbReference type="Pfam" id="PF13469">
    <property type="entry name" value="Sulfotransfer_3"/>
    <property type="match status" value="1"/>
</dbReference>
<comment type="caution">
    <text evidence="1">The sequence shown here is derived from an EMBL/GenBank/DDBJ whole genome shotgun (WGS) entry which is preliminary data.</text>
</comment>
<dbReference type="Gene3D" id="3.40.50.300">
    <property type="entry name" value="P-loop containing nucleotide triphosphate hydrolases"/>
    <property type="match status" value="1"/>
</dbReference>
<protein>
    <submittedName>
        <fullName evidence="1">Sulfotransferase family protein</fullName>
    </submittedName>
</protein>
<organism evidence="1 2">
    <name type="scientific">Lutibacter oceani</name>
    <dbReference type="NCBI Taxonomy" id="1853311"/>
    <lineage>
        <taxon>Bacteria</taxon>
        <taxon>Pseudomonadati</taxon>
        <taxon>Bacteroidota</taxon>
        <taxon>Flavobacteriia</taxon>
        <taxon>Flavobacteriales</taxon>
        <taxon>Flavobacteriaceae</taxon>
        <taxon>Lutibacter</taxon>
    </lineage>
</organism>
<evidence type="ECO:0000313" key="2">
    <source>
        <dbReference type="Proteomes" id="UP000256429"/>
    </source>
</evidence>
<evidence type="ECO:0000313" key="1">
    <source>
        <dbReference type="EMBL" id="REE80352.1"/>
    </source>
</evidence>
<dbReference type="GO" id="GO:0016740">
    <property type="term" value="F:transferase activity"/>
    <property type="evidence" value="ECO:0007669"/>
    <property type="project" value="UniProtKB-KW"/>
</dbReference>
<dbReference type="Proteomes" id="UP000256429">
    <property type="component" value="Unassembled WGS sequence"/>
</dbReference>
<keyword evidence="2" id="KW-1185">Reference proteome</keyword>
<accession>A0A3D9RUI1</accession>
<dbReference type="EMBL" id="QTTQ01000011">
    <property type="protein sequence ID" value="REE80352.1"/>
    <property type="molecule type" value="Genomic_DNA"/>
</dbReference>
<dbReference type="InterPro" id="IPR027417">
    <property type="entry name" value="P-loop_NTPase"/>
</dbReference>
<dbReference type="AlphaFoldDB" id="A0A3D9RUI1"/>
<dbReference type="RefSeq" id="WP_115880719.1">
    <property type="nucleotide sequence ID" value="NZ_QTTQ01000011.1"/>
</dbReference>
<gene>
    <name evidence="1" type="ORF">BX611_1994</name>
</gene>